<dbReference type="InterPro" id="IPR052048">
    <property type="entry name" value="ST_Response_Regulator"/>
</dbReference>
<evidence type="ECO:0000313" key="6">
    <source>
        <dbReference type="EMBL" id="OBR94194.1"/>
    </source>
</evidence>
<dbReference type="SMART" id="SM01012">
    <property type="entry name" value="ANTAR"/>
    <property type="match status" value="1"/>
</dbReference>
<proteinExistence type="predicted"/>
<dbReference type="EMBL" id="LROS01000014">
    <property type="protein sequence ID" value="OBR94194.1"/>
    <property type="molecule type" value="Genomic_DNA"/>
</dbReference>
<evidence type="ECO:0000313" key="7">
    <source>
        <dbReference type="Proteomes" id="UP000093954"/>
    </source>
</evidence>
<name>A0A1A6AVT3_9CLOT</name>
<dbReference type="SMART" id="SM00448">
    <property type="entry name" value="REC"/>
    <property type="match status" value="1"/>
</dbReference>
<evidence type="ECO:0000259" key="4">
    <source>
        <dbReference type="PROSITE" id="PS50110"/>
    </source>
</evidence>
<comment type="function">
    <text evidence="2">May play the central regulatory role in sporulation. It may be an element of the effector pathway responsible for the activation of sporulation genes in response to nutritional stress. Spo0A may act in concert with spo0H (a sigma factor) to control the expression of some genes that are critical to the sporulation process.</text>
</comment>
<keyword evidence="3" id="KW-0597">Phosphoprotein</keyword>
<dbReference type="PIRSF" id="PIRSF036382">
    <property type="entry name" value="RR_antiterm"/>
    <property type="match status" value="1"/>
</dbReference>
<evidence type="ECO:0000256" key="1">
    <source>
        <dbReference type="ARBA" id="ARBA00018672"/>
    </source>
</evidence>
<dbReference type="RefSeq" id="WP_065077902.1">
    <property type="nucleotide sequence ID" value="NZ_LROS01000014.1"/>
</dbReference>
<gene>
    <name evidence="6" type="primary">pdtaR_2</name>
    <name evidence="6" type="ORF">CLRAG_15850</name>
</gene>
<dbReference type="SUPFAM" id="SSF52172">
    <property type="entry name" value="CheY-like"/>
    <property type="match status" value="1"/>
</dbReference>
<evidence type="ECO:0000256" key="2">
    <source>
        <dbReference type="ARBA" id="ARBA00024867"/>
    </source>
</evidence>
<organism evidence="6 7">
    <name type="scientific">Clostridium ragsdalei P11</name>
    <dbReference type="NCBI Taxonomy" id="1353534"/>
    <lineage>
        <taxon>Bacteria</taxon>
        <taxon>Bacillati</taxon>
        <taxon>Bacillota</taxon>
        <taxon>Clostridia</taxon>
        <taxon>Eubacteriales</taxon>
        <taxon>Clostridiaceae</taxon>
        <taxon>Clostridium</taxon>
    </lineage>
</organism>
<reference evidence="6 7" key="1">
    <citation type="journal article" date="2012" name="Front. Microbiol.">
        <title>Draft Genome Sequence of the Virulent Strain 01-B526 of the Fish Pathogen Aeromonas salmonicida.</title>
        <authorList>
            <person name="Charette S.J."/>
            <person name="Brochu F."/>
            <person name="Boyle B."/>
            <person name="Filion G."/>
            <person name="Tanaka K.H."/>
            <person name="Derome N."/>
        </authorList>
    </citation>
    <scope>NUCLEOTIDE SEQUENCE [LARGE SCALE GENOMIC DNA]</scope>
    <source>
        <strain evidence="6 7">P11</strain>
    </source>
</reference>
<accession>A0A1A6AVT3</accession>
<dbReference type="PATRIC" id="fig|1353534.3.peg.1612"/>
<dbReference type="InterPro" id="IPR008327">
    <property type="entry name" value="Sig_transdc_resp-reg_antiterm"/>
</dbReference>
<dbReference type="Pfam" id="PF03861">
    <property type="entry name" value="ANTAR"/>
    <property type="match status" value="1"/>
</dbReference>
<dbReference type="PANTHER" id="PTHR43228">
    <property type="entry name" value="TWO-COMPONENT RESPONSE REGULATOR"/>
    <property type="match status" value="1"/>
</dbReference>
<feature type="domain" description="ANTAR" evidence="5">
    <location>
        <begin position="125"/>
        <end position="186"/>
    </location>
</feature>
<dbReference type="InterPro" id="IPR011006">
    <property type="entry name" value="CheY-like_superfamily"/>
</dbReference>
<evidence type="ECO:0000256" key="3">
    <source>
        <dbReference type="PROSITE-ProRule" id="PRU00169"/>
    </source>
</evidence>
<dbReference type="Gene3D" id="1.10.10.10">
    <property type="entry name" value="Winged helix-like DNA-binding domain superfamily/Winged helix DNA-binding domain"/>
    <property type="match status" value="1"/>
</dbReference>
<feature type="domain" description="Response regulatory" evidence="4">
    <location>
        <begin position="4"/>
        <end position="119"/>
    </location>
</feature>
<dbReference type="InterPro" id="IPR005561">
    <property type="entry name" value="ANTAR"/>
</dbReference>
<feature type="modified residue" description="4-aspartylphosphate" evidence="3">
    <location>
        <position position="54"/>
    </location>
</feature>
<dbReference type="AlphaFoldDB" id="A0A1A6AVT3"/>
<keyword evidence="7" id="KW-1185">Reference proteome</keyword>
<dbReference type="PANTHER" id="PTHR43228:SF1">
    <property type="entry name" value="TWO-COMPONENT RESPONSE REGULATOR ARR22"/>
    <property type="match status" value="1"/>
</dbReference>
<dbReference type="GO" id="GO:0000160">
    <property type="term" value="P:phosphorelay signal transduction system"/>
    <property type="evidence" value="ECO:0007669"/>
    <property type="project" value="InterPro"/>
</dbReference>
<dbReference type="Proteomes" id="UP000093954">
    <property type="component" value="Unassembled WGS sequence"/>
</dbReference>
<sequence>MKSRIIVAEDETITRMDISEMLISSGYDVVGEAADGLEAVDLCRRNKADLVLMDINMPKLDGIRAAQLIINENLSEAVVMLTAYSGKEFIDKVKKIGAIGYIIKPIDERTLIPQIEIAIAKGKEIEKIKQKVHEVKQEVENTKIIHRAKEILMEKYSITEEDAYKKIRKLSMDKQSSILSTSKNLLNYYSRCNKNEK</sequence>
<evidence type="ECO:0000259" key="5">
    <source>
        <dbReference type="PROSITE" id="PS50921"/>
    </source>
</evidence>
<dbReference type="PROSITE" id="PS50110">
    <property type="entry name" value="RESPONSE_REGULATORY"/>
    <property type="match status" value="1"/>
</dbReference>
<dbReference type="GO" id="GO:0003723">
    <property type="term" value="F:RNA binding"/>
    <property type="evidence" value="ECO:0007669"/>
    <property type="project" value="InterPro"/>
</dbReference>
<dbReference type="InterPro" id="IPR036388">
    <property type="entry name" value="WH-like_DNA-bd_sf"/>
</dbReference>
<dbReference type="Gene3D" id="3.40.50.2300">
    <property type="match status" value="1"/>
</dbReference>
<comment type="caution">
    <text evidence="6">The sequence shown here is derived from an EMBL/GenBank/DDBJ whole genome shotgun (WGS) entry which is preliminary data.</text>
</comment>
<protein>
    <recommendedName>
        <fullName evidence="1">Stage 0 sporulation protein A homolog</fullName>
    </recommendedName>
</protein>
<dbReference type="PROSITE" id="PS50921">
    <property type="entry name" value="ANTAR"/>
    <property type="match status" value="1"/>
</dbReference>
<dbReference type="Pfam" id="PF00072">
    <property type="entry name" value="Response_reg"/>
    <property type="match status" value="1"/>
</dbReference>
<dbReference type="InterPro" id="IPR001789">
    <property type="entry name" value="Sig_transdc_resp-reg_receiver"/>
</dbReference>